<evidence type="ECO:0000313" key="2">
    <source>
        <dbReference type="EMBL" id="KAL0449590.1"/>
    </source>
</evidence>
<dbReference type="AlphaFoldDB" id="A0AAW2X679"/>
<dbReference type="EMBL" id="JACGWN010000005">
    <property type="protein sequence ID" value="KAL0449590.1"/>
    <property type="molecule type" value="Genomic_DNA"/>
</dbReference>
<evidence type="ECO:0000256" key="1">
    <source>
        <dbReference type="SAM" id="MobiDB-lite"/>
    </source>
</evidence>
<accession>A0AAW2X679</accession>
<proteinExistence type="predicted"/>
<gene>
    <name evidence="2" type="ORF">Slati_1515400</name>
</gene>
<name>A0AAW2X679_9LAMI</name>
<protein>
    <submittedName>
        <fullName evidence="2">Uncharacterized protein</fullName>
    </submittedName>
</protein>
<sequence length="126" mass="13639">MDSLKNSLSSLTHTNSRNTLNPNLLVDDADDGGSPAGPDDLKDDGCAMVAMDDGLGEGSSGREATADDDAQLIGVWMRSCVHGLPANLIFWNSSCWQRGSLMRVIARPWQLLKIEGKMDSECWNVT</sequence>
<reference evidence="2" key="2">
    <citation type="journal article" date="2024" name="Plant">
        <title>Genomic evolution and insights into agronomic trait innovations of Sesamum species.</title>
        <authorList>
            <person name="Miao H."/>
            <person name="Wang L."/>
            <person name="Qu L."/>
            <person name="Liu H."/>
            <person name="Sun Y."/>
            <person name="Le M."/>
            <person name="Wang Q."/>
            <person name="Wei S."/>
            <person name="Zheng Y."/>
            <person name="Lin W."/>
            <person name="Duan Y."/>
            <person name="Cao H."/>
            <person name="Xiong S."/>
            <person name="Wang X."/>
            <person name="Wei L."/>
            <person name="Li C."/>
            <person name="Ma Q."/>
            <person name="Ju M."/>
            <person name="Zhao R."/>
            <person name="Li G."/>
            <person name="Mu C."/>
            <person name="Tian Q."/>
            <person name="Mei H."/>
            <person name="Zhang T."/>
            <person name="Gao T."/>
            <person name="Zhang H."/>
        </authorList>
    </citation>
    <scope>NUCLEOTIDE SEQUENCE</scope>
    <source>
        <strain evidence="2">KEN1</strain>
    </source>
</reference>
<comment type="caution">
    <text evidence="2">The sequence shown here is derived from an EMBL/GenBank/DDBJ whole genome shotgun (WGS) entry which is preliminary data.</text>
</comment>
<feature type="compositionally biased region" description="Polar residues" evidence="1">
    <location>
        <begin position="1"/>
        <end position="22"/>
    </location>
</feature>
<organism evidence="2">
    <name type="scientific">Sesamum latifolium</name>
    <dbReference type="NCBI Taxonomy" id="2727402"/>
    <lineage>
        <taxon>Eukaryota</taxon>
        <taxon>Viridiplantae</taxon>
        <taxon>Streptophyta</taxon>
        <taxon>Embryophyta</taxon>
        <taxon>Tracheophyta</taxon>
        <taxon>Spermatophyta</taxon>
        <taxon>Magnoliopsida</taxon>
        <taxon>eudicotyledons</taxon>
        <taxon>Gunneridae</taxon>
        <taxon>Pentapetalae</taxon>
        <taxon>asterids</taxon>
        <taxon>lamiids</taxon>
        <taxon>Lamiales</taxon>
        <taxon>Pedaliaceae</taxon>
        <taxon>Sesamum</taxon>
    </lineage>
</organism>
<feature type="region of interest" description="Disordered" evidence="1">
    <location>
        <begin position="1"/>
        <end position="47"/>
    </location>
</feature>
<reference evidence="2" key="1">
    <citation type="submission" date="2020-06" db="EMBL/GenBank/DDBJ databases">
        <authorList>
            <person name="Li T."/>
            <person name="Hu X."/>
            <person name="Zhang T."/>
            <person name="Song X."/>
            <person name="Zhang H."/>
            <person name="Dai N."/>
            <person name="Sheng W."/>
            <person name="Hou X."/>
            <person name="Wei L."/>
        </authorList>
    </citation>
    <scope>NUCLEOTIDE SEQUENCE</scope>
    <source>
        <strain evidence="2">KEN1</strain>
        <tissue evidence="2">Leaf</tissue>
    </source>
</reference>